<organism evidence="1">
    <name type="scientific">bioreactor metagenome</name>
    <dbReference type="NCBI Taxonomy" id="1076179"/>
    <lineage>
        <taxon>unclassified sequences</taxon>
        <taxon>metagenomes</taxon>
        <taxon>ecological metagenomes</taxon>
    </lineage>
</organism>
<gene>
    <name evidence="1" type="ORF">SDC9_119920</name>
</gene>
<reference evidence="1" key="1">
    <citation type="submission" date="2019-08" db="EMBL/GenBank/DDBJ databases">
        <authorList>
            <person name="Kucharzyk K."/>
            <person name="Murdoch R.W."/>
            <person name="Higgins S."/>
            <person name="Loffler F."/>
        </authorList>
    </citation>
    <scope>NUCLEOTIDE SEQUENCE</scope>
</reference>
<proteinExistence type="predicted"/>
<evidence type="ECO:0000313" key="1">
    <source>
        <dbReference type="EMBL" id="MPM72944.1"/>
    </source>
</evidence>
<protein>
    <recommendedName>
        <fullName evidence="2">Ig-like domain-containing protein</fullName>
    </recommendedName>
</protein>
<accession>A0A645C9K8</accession>
<name>A0A645C9K8_9ZZZZ</name>
<sequence length="138" mass="15099">MKNLLIPVIIIVLIIGGGGAAYKYFNGPKIVEITTTKSIDDKGKPTAPTNTFTSKDTVYLSAKGKKLAIKKATVVWYKGEVSTQNRFKTEDNIEISKAGYFSAKLSVPEGLEEGEYGVTIYNGGNDIIEKMVKFQVKN</sequence>
<dbReference type="EMBL" id="VSSQ01025055">
    <property type="protein sequence ID" value="MPM72944.1"/>
    <property type="molecule type" value="Genomic_DNA"/>
</dbReference>
<dbReference type="AlphaFoldDB" id="A0A645C9K8"/>
<evidence type="ECO:0008006" key="2">
    <source>
        <dbReference type="Google" id="ProtNLM"/>
    </source>
</evidence>
<comment type="caution">
    <text evidence="1">The sequence shown here is derived from an EMBL/GenBank/DDBJ whole genome shotgun (WGS) entry which is preliminary data.</text>
</comment>